<accession>A0AA88WVH6</accession>
<dbReference type="InterPro" id="IPR043502">
    <property type="entry name" value="DNA/RNA_pol_sf"/>
</dbReference>
<dbReference type="AlphaFoldDB" id="A0AA88WVH6"/>
<keyword evidence="5" id="KW-0378">Hydrolase</keyword>
<dbReference type="InterPro" id="IPR041373">
    <property type="entry name" value="RT_RNaseH"/>
</dbReference>
<evidence type="ECO:0000259" key="8">
    <source>
        <dbReference type="Pfam" id="PF17917"/>
    </source>
</evidence>
<dbReference type="PANTHER" id="PTHR48475:SF2">
    <property type="entry name" value="RIBONUCLEASE H"/>
    <property type="match status" value="1"/>
</dbReference>
<protein>
    <recommendedName>
        <fullName evidence="8">Reverse transcriptase RNase H-like domain-containing protein</fullName>
    </recommendedName>
</protein>
<keyword evidence="1" id="KW-0808">Transferase</keyword>
<feature type="compositionally biased region" description="Basic and acidic residues" evidence="7">
    <location>
        <begin position="43"/>
        <end position="54"/>
    </location>
</feature>
<evidence type="ECO:0000313" key="10">
    <source>
        <dbReference type="Proteomes" id="UP001188597"/>
    </source>
</evidence>
<feature type="domain" description="Reverse transcriptase RNase H-like" evidence="8">
    <location>
        <begin position="57"/>
        <end position="147"/>
    </location>
</feature>
<dbReference type="PANTHER" id="PTHR48475">
    <property type="entry name" value="RIBONUCLEASE H"/>
    <property type="match status" value="1"/>
</dbReference>
<dbReference type="Pfam" id="PF17917">
    <property type="entry name" value="RT_RNaseH"/>
    <property type="match status" value="1"/>
</dbReference>
<evidence type="ECO:0000256" key="6">
    <source>
        <dbReference type="ARBA" id="ARBA00022918"/>
    </source>
</evidence>
<keyword evidence="6" id="KW-0695">RNA-directed DNA polymerase</keyword>
<feature type="region of interest" description="Disordered" evidence="7">
    <location>
        <begin position="32"/>
        <end position="54"/>
    </location>
</feature>
<keyword evidence="4" id="KW-0255">Endonuclease</keyword>
<dbReference type="GO" id="GO:0003964">
    <property type="term" value="F:RNA-directed DNA polymerase activity"/>
    <property type="evidence" value="ECO:0007669"/>
    <property type="project" value="UniProtKB-KW"/>
</dbReference>
<comment type="caution">
    <text evidence="9">The sequence shown here is derived from an EMBL/GenBank/DDBJ whole genome shotgun (WGS) entry which is preliminary data.</text>
</comment>
<dbReference type="Proteomes" id="UP001188597">
    <property type="component" value="Unassembled WGS sequence"/>
</dbReference>
<reference evidence="9" key="1">
    <citation type="submission" date="2022-12" db="EMBL/GenBank/DDBJ databases">
        <title>Draft genome assemblies for two species of Escallonia (Escalloniales).</title>
        <authorList>
            <person name="Chanderbali A."/>
            <person name="Dervinis C."/>
            <person name="Anghel I."/>
            <person name="Soltis D."/>
            <person name="Soltis P."/>
            <person name="Zapata F."/>
        </authorList>
    </citation>
    <scope>NUCLEOTIDE SEQUENCE</scope>
    <source>
        <strain evidence="9">UCBG64.0493</strain>
        <tissue evidence="9">Leaf</tissue>
    </source>
</reference>
<proteinExistence type="predicted"/>
<evidence type="ECO:0000256" key="1">
    <source>
        <dbReference type="ARBA" id="ARBA00022679"/>
    </source>
</evidence>
<sequence length="187" mass="21244">MPSSTAIAIKIMATRLKNVNFFSVRSRTLSRRGTSSNLSRQMNTREDGEAEVKEGTRNSAVSAVLIREQDGKQLPIYYVSKVLQGAELHYPDAEKLAFSLLVAARKLRPYFQSHSITVLTNKPLRRILHKPDISGRLVPWSIELGEFDIRYRPCLSIKGQALTDFIVECTLPIEDEEQLPQKERPFT</sequence>
<gene>
    <name evidence="9" type="ORF">RJ639_040024</name>
</gene>
<dbReference type="SUPFAM" id="SSF56672">
    <property type="entry name" value="DNA/RNA polymerases"/>
    <property type="match status" value="1"/>
</dbReference>
<dbReference type="GO" id="GO:0004519">
    <property type="term" value="F:endonuclease activity"/>
    <property type="evidence" value="ECO:0007669"/>
    <property type="project" value="UniProtKB-KW"/>
</dbReference>
<dbReference type="GO" id="GO:0016787">
    <property type="term" value="F:hydrolase activity"/>
    <property type="evidence" value="ECO:0007669"/>
    <property type="project" value="UniProtKB-KW"/>
</dbReference>
<keyword evidence="10" id="KW-1185">Reference proteome</keyword>
<dbReference type="EMBL" id="JAVXUP010000432">
    <property type="protein sequence ID" value="KAK3028025.1"/>
    <property type="molecule type" value="Genomic_DNA"/>
</dbReference>
<evidence type="ECO:0000256" key="2">
    <source>
        <dbReference type="ARBA" id="ARBA00022695"/>
    </source>
</evidence>
<evidence type="ECO:0000256" key="4">
    <source>
        <dbReference type="ARBA" id="ARBA00022759"/>
    </source>
</evidence>
<evidence type="ECO:0000256" key="7">
    <source>
        <dbReference type="SAM" id="MobiDB-lite"/>
    </source>
</evidence>
<evidence type="ECO:0000256" key="5">
    <source>
        <dbReference type="ARBA" id="ARBA00022801"/>
    </source>
</evidence>
<name>A0AA88WVH6_9ASTE</name>
<keyword evidence="3" id="KW-0540">Nuclease</keyword>
<evidence type="ECO:0000256" key="3">
    <source>
        <dbReference type="ARBA" id="ARBA00022722"/>
    </source>
</evidence>
<keyword evidence="2" id="KW-0548">Nucleotidyltransferase</keyword>
<evidence type="ECO:0000313" key="9">
    <source>
        <dbReference type="EMBL" id="KAK3028025.1"/>
    </source>
</evidence>
<organism evidence="9 10">
    <name type="scientific">Escallonia herrerae</name>
    <dbReference type="NCBI Taxonomy" id="1293975"/>
    <lineage>
        <taxon>Eukaryota</taxon>
        <taxon>Viridiplantae</taxon>
        <taxon>Streptophyta</taxon>
        <taxon>Embryophyta</taxon>
        <taxon>Tracheophyta</taxon>
        <taxon>Spermatophyta</taxon>
        <taxon>Magnoliopsida</taxon>
        <taxon>eudicotyledons</taxon>
        <taxon>Gunneridae</taxon>
        <taxon>Pentapetalae</taxon>
        <taxon>asterids</taxon>
        <taxon>campanulids</taxon>
        <taxon>Escalloniales</taxon>
        <taxon>Escalloniaceae</taxon>
        <taxon>Escallonia</taxon>
    </lineage>
</organism>